<dbReference type="InterPro" id="IPR009030">
    <property type="entry name" value="Growth_fac_rcpt_cys_sf"/>
</dbReference>
<dbReference type="PROSITE" id="PS51465">
    <property type="entry name" value="KAZAL_2"/>
    <property type="match status" value="1"/>
</dbReference>
<dbReference type="InterPro" id="IPR007110">
    <property type="entry name" value="Ig-like_dom"/>
</dbReference>
<dbReference type="Gene3D" id="2.60.40.10">
    <property type="entry name" value="Immunoglobulins"/>
    <property type="match status" value="1"/>
</dbReference>
<keyword evidence="4" id="KW-1015">Disulfide bond</keyword>
<dbReference type="SMART" id="SM00280">
    <property type="entry name" value="KAZAL"/>
    <property type="match status" value="1"/>
</dbReference>
<dbReference type="SUPFAM" id="SSF100895">
    <property type="entry name" value="Kazal-type serine protease inhibitors"/>
    <property type="match status" value="1"/>
</dbReference>
<sequence length="247" mass="27028">MVQKVLFSCLLLSLISFRRILAEEECGKCDRLECPLVTFCPVGVTQDKCGCCDICLKRLGEKCDYAPEGKEVSKVVYGECGEFLSCSEENICECAEEGQVCGSDGLTYNSLCELMEETTKNNELNVIDREPCRKGPVIKSPPKDSSRPAESILVLDCEAIGYPVPTLTWEFYRPDGSSIQLPSDDSLVAVQVRGGPEKHMVSGWVQIMKVLPENVGIYTCIATNSQGVAKASAKVTFSKGKAPVKKY</sequence>
<dbReference type="SUPFAM" id="SSF48726">
    <property type="entry name" value="Immunoglobulin"/>
    <property type="match status" value="1"/>
</dbReference>
<evidence type="ECO:0000259" key="9">
    <source>
        <dbReference type="PROSITE" id="PS51465"/>
    </source>
</evidence>
<evidence type="ECO:0000256" key="1">
    <source>
        <dbReference type="ARBA" id="ARBA00004613"/>
    </source>
</evidence>
<evidence type="ECO:0000256" key="4">
    <source>
        <dbReference type="ARBA" id="ARBA00023157"/>
    </source>
</evidence>
<dbReference type="PANTHER" id="PTHR14186">
    <property type="entry name" value="INSULIN-LIKE GROWTH FACTOR BINDING PROTEIN-RELATED"/>
    <property type="match status" value="1"/>
</dbReference>
<proteinExistence type="evidence at transcript level"/>
<dbReference type="EMBL" id="MH880879">
    <property type="protein sequence ID" value="AYU97959.1"/>
    <property type="molecule type" value="mRNA"/>
</dbReference>
<feature type="chain" id="PRO_5018093451" evidence="6">
    <location>
        <begin position="23"/>
        <end position="247"/>
    </location>
</feature>
<feature type="domain" description="Kazal-like" evidence="9">
    <location>
        <begin position="74"/>
        <end position="134"/>
    </location>
</feature>
<dbReference type="Gene3D" id="3.30.60.30">
    <property type="match status" value="1"/>
</dbReference>
<dbReference type="GO" id="GO:0005576">
    <property type="term" value="C:extracellular region"/>
    <property type="evidence" value="ECO:0007669"/>
    <property type="project" value="UniProtKB-SubCell"/>
</dbReference>
<keyword evidence="3 6" id="KW-0732">Signal</keyword>
<protein>
    <submittedName>
        <fullName evidence="10">IGFBP-related protein 1</fullName>
    </submittedName>
</protein>
<evidence type="ECO:0000256" key="3">
    <source>
        <dbReference type="ARBA" id="ARBA00022729"/>
    </source>
</evidence>
<evidence type="ECO:0000256" key="2">
    <source>
        <dbReference type="ARBA" id="ARBA00022525"/>
    </source>
</evidence>
<dbReference type="InterPro" id="IPR000867">
    <property type="entry name" value="IGFBP-like"/>
</dbReference>
<keyword evidence="2" id="KW-0964">Secreted</keyword>
<accession>A0A3G4TCX6</accession>
<dbReference type="Gene3D" id="4.10.40.20">
    <property type="match status" value="1"/>
</dbReference>
<dbReference type="PROSITE" id="PS51323">
    <property type="entry name" value="IGFBP_N_2"/>
    <property type="match status" value="1"/>
</dbReference>
<dbReference type="GO" id="GO:0009966">
    <property type="term" value="P:regulation of signal transduction"/>
    <property type="evidence" value="ECO:0007669"/>
    <property type="project" value="TreeGrafter"/>
</dbReference>
<feature type="domain" description="Ig-like" evidence="7">
    <location>
        <begin position="136"/>
        <end position="236"/>
    </location>
</feature>
<dbReference type="InterPro" id="IPR002350">
    <property type="entry name" value="Kazal_dom"/>
</dbReference>
<evidence type="ECO:0000256" key="5">
    <source>
        <dbReference type="ARBA" id="ARBA00023319"/>
    </source>
</evidence>
<dbReference type="InterPro" id="IPR011390">
    <property type="entry name" value="IGFBP_rP_mac25"/>
</dbReference>
<dbReference type="CDD" id="cd00104">
    <property type="entry name" value="KAZAL_FS"/>
    <property type="match status" value="1"/>
</dbReference>
<evidence type="ECO:0000259" key="7">
    <source>
        <dbReference type="PROSITE" id="PS50835"/>
    </source>
</evidence>
<dbReference type="PANTHER" id="PTHR14186:SF19">
    <property type="entry name" value="INSULIN-LIKE GROWTH FACTOR-BINDING PROTEIN 7"/>
    <property type="match status" value="1"/>
</dbReference>
<organism evidence="10">
    <name type="scientific">Armadillidium nasatum</name>
    <dbReference type="NCBI Taxonomy" id="96803"/>
    <lineage>
        <taxon>Eukaryota</taxon>
        <taxon>Metazoa</taxon>
        <taxon>Ecdysozoa</taxon>
        <taxon>Arthropoda</taxon>
        <taxon>Crustacea</taxon>
        <taxon>Multicrustacea</taxon>
        <taxon>Malacostraca</taxon>
        <taxon>Eumalacostraca</taxon>
        <taxon>Peracarida</taxon>
        <taxon>Isopoda</taxon>
        <taxon>Oniscidea</taxon>
        <taxon>Crinocheta</taxon>
        <taxon>Armadillidiidae</taxon>
        <taxon>Armadillidium</taxon>
    </lineage>
</organism>
<dbReference type="SMART" id="SM00409">
    <property type="entry name" value="IG"/>
    <property type="match status" value="1"/>
</dbReference>
<dbReference type="InterPro" id="IPR036058">
    <property type="entry name" value="Kazal_dom_sf"/>
</dbReference>
<dbReference type="InterPro" id="IPR036179">
    <property type="entry name" value="Ig-like_dom_sf"/>
</dbReference>
<dbReference type="GO" id="GO:0005520">
    <property type="term" value="F:insulin-like growth factor binding"/>
    <property type="evidence" value="ECO:0007669"/>
    <property type="project" value="InterPro"/>
</dbReference>
<gene>
    <name evidence="10" type="primary">IGFBP-rP1</name>
</gene>
<dbReference type="InterPro" id="IPR003599">
    <property type="entry name" value="Ig_sub"/>
</dbReference>
<dbReference type="Pfam" id="PF07648">
    <property type="entry name" value="Kazal_2"/>
    <property type="match status" value="1"/>
</dbReference>
<dbReference type="Pfam" id="PF00219">
    <property type="entry name" value="IGFBP"/>
    <property type="match status" value="1"/>
</dbReference>
<dbReference type="SMART" id="SM00408">
    <property type="entry name" value="IGc2"/>
    <property type="match status" value="1"/>
</dbReference>
<reference evidence="10" key="1">
    <citation type="journal article" date="2018" name="Gen. Comp. Endocrinol.">
        <title>IGFBP-rP1, a strongly conserved member of the androgenic hormone signalling pathway in Isopoda.</title>
        <authorList>
            <person name="Herran B."/>
            <person name="Cerveau N."/>
            <person name="Houdelet C."/>
            <person name="Bernier C."/>
            <person name="Debenest C."/>
            <person name="Delaunay C."/>
            <person name="Raimond M."/>
            <person name="Bertaux J."/>
            <person name="Greve P."/>
        </authorList>
    </citation>
    <scope>NUCLEOTIDE SEQUENCE</scope>
</reference>
<dbReference type="GO" id="GO:0001558">
    <property type="term" value="P:regulation of cell growth"/>
    <property type="evidence" value="ECO:0007669"/>
    <property type="project" value="InterPro"/>
</dbReference>
<dbReference type="InterPro" id="IPR003598">
    <property type="entry name" value="Ig_sub2"/>
</dbReference>
<feature type="domain" description="IGFBP N-terminal" evidence="8">
    <location>
        <begin position="22"/>
        <end position="95"/>
    </location>
</feature>
<feature type="signal peptide" evidence="6">
    <location>
        <begin position="1"/>
        <end position="22"/>
    </location>
</feature>
<evidence type="ECO:0000313" key="10">
    <source>
        <dbReference type="EMBL" id="AYU97959.1"/>
    </source>
</evidence>
<dbReference type="AlphaFoldDB" id="A0A3G4TCX6"/>
<dbReference type="InterPro" id="IPR013783">
    <property type="entry name" value="Ig-like_fold"/>
</dbReference>
<comment type="subcellular location">
    <subcellularLocation>
        <location evidence="1">Secreted</location>
    </subcellularLocation>
</comment>
<name>A0A3G4TCX6_9CRUS</name>
<dbReference type="Pfam" id="PF13927">
    <property type="entry name" value="Ig_3"/>
    <property type="match status" value="1"/>
</dbReference>
<dbReference type="SUPFAM" id="SSF57184">
    <property type="entry name" value="Growth factor receptor domain"/>
    <property type="match status" value="1"/>
</dbReference>
<dbReference type="PROSITE" id="PS50835">
    <property type="entry name" value="IG_LIKE"/>
    <property type="match status" value="1"/>
</dbReference>
<evidence type="ECO:0000256" key="6">
    <source>
        <dbReference type="SAM" id="SignalP"/>
    </source>
</evidence>
<keyword evidence="5" id="KW-0393">Immunoglobulin domain</keyword>
<evidence type="ECO:0000259" key="8">
    <source>
        <dbReference type="PROSITE" id="PS51323"/>
    </source>
</evidence>